<dbReference type="PANTHER" id="PTHR21066:SF15">
    <property type="entry name" value="GH25962P-RELATED"/>
    <property type="match status" value="1"/>
</dbReference>
<dbReference type="Gene3D" id="1.10.238.270">
    <property type="match status" value="1"/>
</dbReference>
<protein>
    <submittedName>
        <fullName evidence="5">Uncharacterized protein</fullName>
    </submittedName>
</protein>
<dbReference type="EMBL" id="LR899009">
    <property type="protein sequence ID" value="CAD7078105.1"/>
    <property type="molecule type" value="Genomic_DNA"/>
</dbReference>
<evidence type="ECO:0000256" key="1">
    <source>
        <dbReference type="ARBA" id="ARBA00004613"/>
    </source>
</evidence>
<evidence type="ECO:0000313" key="6">
    <source>
        <dbReference type="Proteomes" id="UP000594454"/>
    </source>
</evidence>
<gene>
    <name evidence="5" type="ORF">HERILL_LOCUS1394</name>
</gene>
<dbReference type="InterPro" id="IPR052295">
    <property type="entry name" value="Odorant-binding_protein"/>
</dbReference>
<proteinExistence type="inferred from homology"/>
<reference evidence="5 6" key="1">
    <citation type="submission" date="2020-11" db="EMBL/GenBank/DDBJ databases">
        <authorList>
            <person name="Wallbank WR R."/>
            <person name="Pardo Diaz C."/>
            <person name="Kozak K."/>
            <person name="Martin S."/>
            <person name="Jiggins C."/>
            <person name="Moest M."/>
            <person name="Warren A I."/>
            <person name="Generalovic N T."/>
            <person name="Byers J.R.P. K."/>
            <person name="Montejo-Kovacevich G."/>
            <person name="Yen C E."/>
        </authorList>
    </citation>
    <scope>NUCLEOTIDE SEQUENCE [LARGE SCALE GENOMIC DNA]</scope>
</reference>
<feature type="signal peptide" evidence="4">
    <location>
        <begin position="1"/>
        <end position="21"/>
    </location>
</feature>
<organism evidence="5 6">
    <name type="scientific">Hermetia illucens</name>
    <name type="common">Black soldier fly</name>
    <dbReference type="NCBI Taxonomy" id="343691"/>
    <lineage>
        <taxon>Eukaryota</taxon>
        <taxon>Metazoa</taxon>
        <taxon>Ecdysozoa</taxon>
        <taxon>Arthropoda</taxon>
        <taxon>Hexapoda</taxon>
        <taxon>Insecta</taxon>
        <taxon>Pterygota</taxon>
        <taxon>Neoptera</taxon>
        <taxon>Endopterygota</taxon>
        <taxon>Diptera</taxon>
        <taxon>Brachycera</taxon>
        <taxon>Stratiomyomorpha</taxon>
        <taxon>Stratiomyidae</taxon>
        <taxon>Hermetiinae</taxon>
        <taxon>Hermetia</taxon>
    </lineage>
</organism>
<keyword evidence="6" id="KW-1185">Reference proteome</keyword>
<keyword evidence="4" id="KW-0732">Signal</keyword>
<evidence type="ECO:0000256" key="2">
    <source>
        <dbReference type="ARBA" id="ARBA00008098"/>
    </source>
</evidence>
<comment type="similarity">
    <text evidence="2">Belongs to the PBP/GOBP family.</text>
</comment>
<dbReference type="PANTHER" id="PTHR21066">
    <property type="entry name" value="ODORANT-BINDING PROTEIN 59A-RELATED"/>
    <property type="match status" value="1"/>
</dbReference>
<evidence type="ECO:0000256" key="4">
    <source>
        <dbReference type="SAM" id="SignalP"/>
    </source>
</evidence>
<dbReference type="GO" id="GO:0005576">
    <property type="term" value="C:extracellular region"/>
    <property type="evidence" value="ECO:0007669"/>
    <property type="project" value="UniProtKB-SubCell"/>
</dbReference>
<evidence type="ECO:0000313" key="5">
    <source>
        <dbReference type="EMBL" id="CAD7078105.1"/>
    </source>
</evidence>
<comment type="subcellular location">
    <subcellularLocation>
        <location evidence="1">Secreted</location>
    </subcellularLocation>
</comment>
<evidence type="ECO:0000256" key="3">
    <source>
        <dbReference type="ARBA" id="ARBA00022525"/>
    </source>
</evidence>
<feature type="chain" id="PRO_5031057707" evidence="4">
    <location>
        <begin position="22"/>
        <end position="179"/>
    </location>
</feature>
<name>A0A7R8YN62_HERIL</name>
<dbReference type="OrthoDB" id="7730192at2759"/>
<keyword evidence="3" id="KW-0964">Secreted</keyword>
<accession>A0A7R8YN62</accession>
<dbReference type="InParanoid" id="A0A7R8YN62"/>
<dbReference type="AlphaFoldDB" id="A0A7R8YN62"/>
<sequence length="179" mass="20539">MPLLTTYFRGCLFLFLVAVFAEDHCSKPPPKFAPRECCEPVKWSESNVEDKCAGAPSAVVSYLRTYPKCIFNSTDIIQNDGPNATNIRTFFEIELKADPDYIPIAINNFEMCYSLVKRRMEDKDHQIDGCDTFPALIMECTIAQMFVDCPSEKWKSSEACELARKYYKRCPDRHFTTNA</sequence>
<dbReference type="Proteomes" id="UP000594454">
    <property type="component" value="Chromosome 1"/>
</dbReference>